<dbReference type="PANTHER" id="PTHR47633:SF8">
    <property type="entry name" value="SPEG NEIGHBOR PROTEIN"/>
    <property type="match status" value="1"/>
</dbReference>
<dbReference type="SUPFAM" id="SSF48726">
    <property type="entry name" value="Immunoglobulin"/>
    <property type="match status" value="1"/>
</dbReference>
<keyword evidence="2" id="KW-0677">Repeat</keyword>
<evidence type="ECO:0000256" key="3">
    <source>
        <dbReference type="ARBA" id="ARBA00022741"/>
    </source>
</evidence>
<dbReference type="GO" id="GO:0005524">
    <property type="term" value="F:ATP binding"/>
    <property type="evidence" value="ECO:0007669"/>
    <property type="project" value="UniProtKB-KW"/>
</dbReference>
<comment type="similarity">
    <text evidence="1">Belongs to the protein kinase superfamily. CAMK Ser/Thr protein kinase family.</text>
</comment>
<feature type="non-terminal residue" evidence="8">
    <location>
        <position position="1"/>
    </location>
</feature>
<evidence type="ECO:0000256" key="1">
    <source>
        <dbReference type="ARBA" id="ARBA00006692"/>
    </source>
</evidence>
<dbReference type="GO" id="GO:0004672">
    <property type="term" value="F:protein kinase activity"/>
    <property type="evidence" value="ECO:0007669"/>
    <property type="project" value="TreeGrafter"/>
</dbReference>
<evidence type="ECO:0000256" key="6">
    <source>
        <dbReference type="SAM" id="MobiDB-lite"/>
    </source>
</evidence>
<feature type="domain" description="Ig-like" evidence="7">
    <location>
        <begin position="38"/>
        <end position="118"/>
    </location>
</feature>
<accession>Q4SK52</accession>
<dbReference type="InterPro" id="IPR013098">
    <property type="entry name" value="Ig_I-set"/>
</dbReference>
<name>Q4SK52_TETNG</name>
<keyword evidence="5" id="KW-0393">Immunoglobulin domain</keyword>
<dbReference type="InterPro" id="IPR013783">
    <property type="entry name" value="Ig-like_fold"/>
</dbReference>
<protein>
    <submittedName>
        <fullName evidence="8">Chromosome 2 SCAF14570, whole genome shotgun sequence</fullName>
    </submittedName>
</protein>
<gene>
    <name evidence="8" type="ORF">GSTENG00016878001</name>
</gene>
<dbReference type="PANTHER" id="PTHR47633">
    <property type="entry name" value="IMMUNOGLOBULIN"/>
    <property type="match status" value="1"/>
</dbReference>
<reference evidence="8" key="1">
    <citation type="journal article" date="2004" name="Nature">
        <title>Genome duplication in the teleost fish Tetraodon nigroviridis reveals the early vertebrate proto-karyotype.</title>
        <authorList>
            <person name="Jaillon O."/>
            <person name="Aury J.-M."/>
            <person name="Brunet F."/>
            <person name="Petit J.-L."/>
            <person name="Stange-Thomann N."/>
            <person name="Mauceli E."/>
            <person name="Bouneau L."/>
            <person name="Fischer C."/>
            <person name="Ozouf-Costaz C."/>
            <person name="Bernot A."/>
            <person name="Nicaud S."/>
            <person name="Jaffe D."/>
            <person name="Fisher S."/>
            <person name="Lutfalla G."/>
            <person name="Dossat C."/>
            <person name="Segurens B."/>
            <person name="Dasilva C."/>
            <person name="Salanoubat M."/>
            <person name="Levy M."/>
            <person name="Boudet N."/>
            <person name="Castellano S."/>
            <person name="Anthouard V."/>
            <person name="Jubin C."/>
            <person name="Castelli V."/>
            <person name="Katinka M."/>
            <person name="Vacherie B."/>
            <person name="Biemont C."/>
            <person name="Skalli Z."/>
            <person name="Cattolico L."/>
            <person name="Poulain J."/>
            <person name="De Berardinis V."/>
            <person name="Cruaud C."/>
            <person name="Duprat S."/>
            <person name="Brottier P."/>
            <person name="Coutanceau J.-P."/>
            <person name="Gouzy J."/>
            <person name="Parra G."/>
            <person name="Lardier G."/>
            <person name="Chapple C."/>
            <person name="McKernan K.J."/>
            <person name="McEwan P."/>
            <person name="Bosak S."/>
            <person name="Kellis M."/>
            <person name="Volff J.-N."/>
            <person name="Guigo R."/>
            <person name="Zody M.C."/>
            <person name="Mesirov J."/>
            <person name="Lindblad-Toh K."/>
            <person name="Birren B."/>
            <person name="Nusbaum C."/>
            <person name="Kahn D."/>
            <person name="Robinson-Rechavi M."/>
            <person name="Laudet V."/>
            <person name="Schachter V."/>
            <person name="Quetier F."/>
            <person name="Saurin W."/>
            <person name="Scarpelli C."/>
            <person name="Wincker P."/>
            <person name="Lander E.S."/>
            <person name="Weissenbach J."/>
            <person name="Roest Crollius H."/>
        </authorList>
    </citation>
    <scope>NUCLEOTIDE SEQUENCE [LARGE SCALE GENOMIC DNA]</scope>
</reference>
<dbReference type="Gene3D" id="2.60.40.10">
    <property type="entry name" value="Immunoglobulins"/>
    <property type="match status" value="1"/>
</dbReference>
<organism evidence="8">
    <name type="scientific">Tetraodon nigroviridis</name>
    <name type="common">Spotted green pufferfish</name>
    <name type="synonym">Chelonodon nigroviridis</name>
    <dbReference type="NCBI Taxonomy" id="99883"/>
    <lineage>
        <taxon>Eukaryota</taxon>
        <taxon>Metazoa</taxon>
        <taxon>Chordata</taxon>
        <taxon>Craniata</taxon>
        <taxon>Vertebrata</taxon>
        <taxon>Euteleostomi</taxon>
        <taxon>Actinopterygii</taxon>
        <taxon>Neopterygii</taxon>
        <taxon>Teleostei</taxon>
        <taxon>Neoteleostei</taxon>
        <taxon>Acanthomorphata</taxon>
        <taxon>Eupercaria</taxon>
        <taxon>Tetraodontiformes</taxon>
        <taxon>Tetradontoidea</taxon>
        <taxon>Tetraodontidae</taxon>
        <taxon>Tetraodon</taxon>
    </lineage>
</organism>
<keyword evidence="3" id="KW-0547">Nucleotide-binding</keyword>
<dbReference type="Pfam" id="PF07679">
    <property type="entry name" value="I-set"/>
    <property type="match status" value="1"/>
</dbReference>
<evidence type="ECO:0000259" key="7">
    <source>
        <dbReference type="PROSITE" id="PS50835"/>
    </source>
</evidence>
<proteinExistence type="inferred from homology"/>
<feature type="non-terminal residue" evidence="8">
    <location>
        <position position="118"/>
    </location>
</feature>
<evidence type="ECO:0000256" key="2">
    <source>
        <dbReference type="ARBA" id="ARBA00022737"/>
    </source>
</evidence>
<evidence type="ECO:0000313" key="8">
    <source>
        <dbReference type="EMBL" id="CAF98980.1"/>
    </source>
</evidence>
<dbReference type="KEGG" id="tng:GSTEN00016878G001"/>
<evidence type="ECO:0000256" key="4">
    <source>
        <dbReference type="ARBA" id="ARBA00022840"/>
    </source>
</evidence>
<dbReference type="OrthoDB" id="2570713at2759"/>
<dbReference type="AlphaFoldDB" id="Q4SK52"/>
<feature type="region of interest" description="Disordered" evidence="6">
    <location>
        <begin position="1"/>
        <end position="29"/>
    </location>
</feature>
<dbReference type="PROSITE" id="PS50835">
    <property type="entry name" value="IG_LIKE"/>
    <property type="match status" value="1"/>
</dbReference>
<evidence type="ECO:0000256" key="5">
    <source>
        <dbReference type="ARBA" id="ARBA00023319"/>
    </source>
</evidence>
<dbReference type="FunFam" id="2.60.40.10:FF:000145">
    <property type="entry name" value="Myosin light chain kinase, smooth muscle"/>
    <property type="match status" value="1"/>
</dbReference>
<dbReference type="EMBL" id="CAAE01014570">
    <property type="protein sequence ID" value="CAF98980.1"/>
    <property type="molecule type" value="Genomic_DNA"/>
</dbReference>
<dbReference type="InterPro" id="IPR036179">
    <property type="entry name" value="Ig-like_dom_sf"/>
</dbReference>
<sequence length="118" mass="13311">ISSPITSDEEYLSPLEEGMDFGAPEPKRNIDTRFRQPPAFLVTMSDQSVVEGQEVTMSVRISGQPKPMLYWLRDRVTVKTGPRHIVRETDKGTFEMIIKSAVKSDAGIYTCKIINEYG</sequence>
<reference evidence="8" key="2">
    <citation type="submission" date="2004-02" db="EMBL/GenBank/DDBJ databases">
        <authorList>
            <consortium name="Genoscope"/>
            <consortium name="Whitehead Institute Centre for Genome Research"/>
        </authorList>
    </citation>
    <scope>NUCLEOTIDE SEQUENCE</scope>
</reference>
<dbReference type="InterPro" id="IPR007110">
    <property type="entry name" value="Ig-like_dom"/>
</dbReference>
<keyword evidence="4" id="KW-0067">ATP-binding</keyword>